<keyword evidence="4" id="KW-0479">Metal-binding</keyword>
<reference evidence="9" key="3">
    <citation type="submission" date="2020-05" db="UniProtKB">
        <authorList>
            <consortium name="EnsemblMetazoa"/>
        </authorList>
    </citation>
    <scope>IDENTIFICATION</scope>
    <source>
        <strain evidence="9">USDA</strain>
    </source>
</reference>
<dbReference type="GeneID" id="8236389"/>
<dbReference type="VEuPathDB" id="VectorBase:PHUM149070"/>
<evidence type="ECO:0000259" key="7">
    <source>
        <dbReference type="PROSITE" id="PS01033"/>
    </source>
</evidence>
<dbReference type="PANTHER" id="PTHR47217">
    <property type="entry name" value="GLOBIN-LIKE PROTEIN"/>
    <property type="match status" value="1"/>
</dbReference>
<proteinExistence type="inferred from homology"/>
<dbReference type="KEGG" id="phu:Phum_PHUM149070"/>
<organism>
    <name type="scientific">Pediculus humanus subsp. corporis</name>
    <name type="common">Body louse</name>
    <dbReference type="NCBI Taxonomy" id="121224"/>
    <lineage>
        <taxon>Eukaryota</taxon>
        <taxon>Metazoa</taxon>
        <taxon>Ecdysozoa</taxon>
        <taxon>Arthropoda</taxon>
        <taxon>Hexapoda</taxon>
        <taxon>Insecta</taxon>
        <taxon>Pterygota</taxon>
        <taxon>Neoptera</taxon>
        <taxon>Paraneoptera</taxon>
        <taxon>Psocodea</taxon>
        <taxon>Troctomorpha</taxon>
        <taxon>Phthiraptera</taxon>
        <taxon>Anoplura</taxon>
        <taxon>Pediculidae</taxon>
        <taxon>Pediculus</taxon>
    </lineage>
</organism>
<keyword evidence="2 6" id="KW-0349">Heme</keyword>
<evidence type="ECO:0000256" key="5">
    <source>
        <dbReference type="ARBA" id="ARBA00023004"/>
    </source>
</evidence>
<evidence type="ECO:0000313" key="10">
    <source>
        <dbReference type="Proteomes" id="UP000009046"/>
    </source>
</evidence>
<evidence type="ECO:0000256" key="4">
    <source>
        <dbReference type="ARBA" id="ARBA00022723"/>
    </source>
</evidence>
<reference evidence="8" key="1">
    <citation type="submission" date="2007-04" db="EMBL/GenBank/DDBJ databases">
        <title>Annotation of Pediculus humanus corporis strain USDA.</title>
        <authorList>
            <person name="Kirkness E."/>
            <person name="Hannick L."/>
            <person name="Hass B."/>
            <person name="Bruggner R."/>
            <person name="Lawson D."/>
            <person name="Bidwell S."/>
            <person name="Joardar V."/>
            <person name="Caler E."/>
            <person name="Walenz B."/>
            <person name="Inman J."/>
            <person name="Schobel S."/>
            <person name="Galinsky K."/>
            <person name="Amedeo P."/>
            <person name="Strausberg R."/>
        </authorList>
    </citation>
    <scope>NUCLEOTIDE SEQUENCE</scope>
    <source>
        <strain evidence="8">USDA</strain>
    </source>
</reference>
<protein>
    <recommendedName>
        <fullName evidence="7">Globin domain-containing protein</fullName>
    </recommendedName>
</protein>
<dbReference type="EMBL" id="AAZO01001728">
    <property type="status" value="NOT_ANNOTATED_CDS"/>
    <property type="molecule type" value="Genomic_DNA"/>
</dbReference>
<keyword evidence="3 6" id="KW-0561">Oxygen transport</keyword>
<dbReference type="InterPro" id="IPR044399">
    <property type="entry name" value="Mb-like_M"/>
</dbReference>
<dbReference type="InterPro" id="IPR000971">
    <property type="entry name" value="Globin"/>
</dbReference>
<dbReference type="GO" id="GO:0005344">
    <property type="term" value="F:oxygen carrier activity"/>
    <property type="evidence" value="ECO:0007669"/>
    <property type="project" value="UniProtKB-KW"/>
</dbReference>
<dbReference type="Gene3D" id="1.10.490.10">
    <property type="entry name" value="Globins"/>
    <property type="match status" value="1"/>
</dbReference>
<evidence type="ECO:0000256" key="2">
    <source>
        <dbReference type="ARBA" id="ARBA00022617"/>
    </source>
</evidence>
<evidence type="ECO:0000313" key="8">
    <source>
        <dbReference type="EMBL" id="EEB12001.1"/>
    </source>
</evidence>
<dbReference type="PANTHER" id="PTHR47217:SF1">
    <property type="entry name" value="GLOBIN-LIKE PROTEIN"/>
    <property type="match status" value="1"/>
</dbReference>
<evidence type="ECO:0000256" key="6">
    <source>
        <dbReference type="RuleBase" id="RU000356"/>
    </source>
</evidence>
<dbReference type="CDD" id="cd01040">
    <property type="entry name" value="Mb-like"/>
    <property type="match status" value="1"/>
</dbReference>
<reference evidence="8" key="2">
    <citation type="submission" date="2007-04" db="EMBL/GenBank/DDBJ databases">
        <title>The genome of the human body louse.</title>
        <authorList>
            <consortium name="The Human Body Louse Genome Consortium"/>
            <person name="Kirkness E."/>
            <person name="Walenz B."/>
            <person name="Hass B."/>
            <person name="Bruggner R."/>
            <person name="Strausberg R."/>
        </authorList>
    </citation>
    <scope>NUCLEOTIDE SEQUENCE</scope>
    <source>
        <strain evidence="8">USDA</strain>
    </source>
</reference>
<comment type="similarity">
    <text evidence="6">Belongs to the globin family.</text>
</comment>
<dbReference type="GO" id="GO:0046872">
    <property type="term" value="F:metal ion binding"/>
    <property type="evidence" value="ECO:0007669"/>
    <property type="project" value="UniProtKB-KW"/>
</dbReference>
<keyword evidence="10" id="KW-1185">Reference proteome</keyword>
<dbReference type="GO" id="GO:0019825">
    <property type="term" value="F:oxygen binding"/>
    <property type="evidence" value="ECO:0007669"/>
    <property type="project" value="InterPro"/>
</dbReference>
<dbReference type="SUPFAM" id="SSF46458">
    <property type="entry name" value="Globin-like"/>
    <property type="match status" value="1"/>
</dbReference>
<evidence type="ECO:0000256" key="1">
    <source>
        <dbReference type="ARBA" id="ARBA00022448"/>
    </source>
</evidence>
<feature type="domain" description="Globin" evidence="7">
    <location>
        <begin position="1"/>
        <end position="142"/>
    </location>
</feature>
<evidence type="ECO:0000313" key="9">
    <source>
        <dbReference type="EnsemblMetazoa" id="PHUM149070-PA"/>
    </source>
</evidence>
<dbReference type="InterPro" id="IPR012292">
    <property type="entry name" value="Globin/Proto"/>
</dbReference>
<gene>
    <name evidence="9" type="primary">8236389</name>
    <name evidence="8" type="ORF">Phum_PHUM149070</name>
</gene>
<accession>E0VF27</accession>
<name>E0VF27_PEDHC</name>
<dbReference type="InterPro" id="IPR009050">
    <property type="entry name" value="Globin-like_sf"/>
</dbReference>
<keyword evidence="1 6" id="KW-0813">Transport</keyword>
<dbReference type="EMBL" id="DS235100">
    <property type="protein sequence ID" value="EEB12001.1"/>
    <property type="molecule type" value="Genomic_DNA"/>
</dbReference>
<dbReference type="Proteomes" id="UP000009046">
    <property type="component" value="Unassembled WGS sequence"/>
</dbReference>
<dbReference type="PROSITE" id="PS01033">
    <property type="entry name" value="GLOBIN"/>
    <property type="match status" value="1"/>
</dbReference>
<dbReference type="GO" id="GO:0020037">
    <property type="term" value="F:heme binding"/>
    <property type="evidence" value="ECO:0007669"/>
    <property type="project" value="InterPro"/>
</dbReference>
<dbReference type="Pfam" id="PF00042">
    <property type="entry name" value="Globin"/>
    <property type="match status" value="1"/>
</dbReference>
<dbReference type="HOGENOM" id="CLU_1715437_0_0_1"/>
<evidence type="ECO:0000256" key="3">
    <source>
        <dbReference type="ARBA" id="ARBA00022621"/>
    </source>
</evidence>
<dbReference type="AlphaFoldDB" id="E0VF27"/>
<dbReference type="RefSeq" id="XP_002424739.1">
    <property type="nucleotide sequence ID" value="XM_002424694.1"/>
</dbReference>
<dbReference type="EnsemblMetazoa" id="PHUM149070-RA">
    <property type="protein sequence ID" value="PHUM149070-PA"/>
    <property type="gene ID" value="PHUM149070"/>
</dbReference>
<dbReference type="InParanoid" id="E0VF27"/>
<dbReference type="CTD" id="8236389"/>
<keyword evidence="5" id="KW-0408">Iron</keyword>
<sequence length="153" mass="18205">MNVVLNDWPKIRKNYKKIFIDSFINYFAENPNYKLLFPSFSNVSEDDLPFNHCFRLHCFAVYKAINFLMSNWLGEYEEDDSKILPVIGKTHFDRGITLEMMNLYKHSIVYSCNNHLKPNLKRKLSWQTVFDHIFDYYLGSAYPAPIQTVEEDD</sequence>